<dbReference type="Pfam" id="PF17247">
    <property type="entry name" value="DUF5316"/>
    <property type="match status" value="1"/>
</dbReference>
<sequence length="92" mass="10597">MLKSLSLGLLVSLLVSLLIQDHLLMLKVAVILGALFWGISAFISTFLLDSSRMHERSLFYDKKHKKQQMWAVHFFLVGLPNMLLSLFLYVEM</sequence>
<dbReference type="KEGG" id="blr:BRLA_c042340"/>
<keyword evidence="1" id="KW-0812">Transmembrane</keyword>
<reference evidence="2 3" key="1">
    <citation type="journal article" date="2011" name="J. Bacteriol.">
        <title>Genome sequence of Brevibacillus laterosporus LMG 15441, a pathogen of invertebrates.</title>
        <authorList>
            <person name="Djukic M."/>
            <person name="Poehlein A."/>
            <person name="Thurmer A."/>
            <person name="Daniel R."/>
        </authorList>
    </citation>
    <scope>NUCLEOTIDE SEQUENCE [LARGE SCALE GENOMIC DNA]</scope>
    <source>
        <strain evidence="2 3">LMG 15441</strain>
    </source>
</reference>
<proteinExistence type="predicted"/>
<feature type="transmembrane region" description="Helical" evidence="1">
    <location>
        <begin position="28"/>
        <end position="48"/>
    </location>
</feature>
<dbReference type="EMBL" id="CP007806">
    <property type="protein sequence ID" value="AIG28509.1"/>
    <property type="molecule type" value="Genomic_DNA"/>
</dbReference>
<keyword evidence="3" id="KW-1185">Reference proteome</keyword>
<organism evidence="2 3">
    <name type="scientific">Brevibacillus laterosporus LMG 15441</name>
    <dbReference type="NCBI Taxonomy" id="1042163"/>
    <lineage>
        <taxon>Bacteria</taxon>
        <taxon>Bacillati</taxon>
        <taxon>Bacillota</taxon>
        <taxon>Bacilli</taxon>
        <taxon>Bacillales</taxon>
        <taxon>Paenibacillaceae</taxon>
        <taxon>Brevibacillus</taxon>
    </lineage>
</organism>
<dbReference type="Proteomes" id="UP000005850">
    <property type="component" value="Chromosome"/>
</dbReference>
<keyword evidence="1" id="KW-0472">Membrane</keyword>
<evidence type="ECO:0000256" key="1">
    <source>
        <dbReference type="SAM" id="Phobius"/>
    </source>
</evidence>
<dbReference type="InterPro" id="IPR035167">
    <property type="entry name" value="DUF5316"/>
</dbReference>
<protein>
    <submittedName>
        <fullName evidence="2">Uncharacterized protein</fullName>
    </submittedName>
</protein>
<dbReference type="AlphaFoldDB" id="A0A075R9F0"/>
<dbReference type="RefSeq" id="WP_022585532.1">
    <property type="nucleotide sequence ID" value="NZ_CP007806.1"/>
</dbReference>
<evidence type="ECO:0000313" key="2">
    <source>
        <dbReference type="EMBL" id="AIG28509.1"/>
    </source>
</evidence>
<accession>A0A075R9F0</accession>
<gene>
    <name evidence="2" type="ORF">BRLA_c042340</name>
</gene>
<name>A0A075R9F0_BRELA</name>
<feature type="transmembrane region" description="Helical" evidence="1">
    <location>
        <begin position="69"/>
        <end position="90"/>
    </location>
</feature>
<keyword evidence="1" id="KW-1133">Transmembrane helix</keyword>
<dbReference type="HOGENOM" id="CLU_2407515_0_0_9"/>
<evidence type="ECO:0000313" key="3">
    <source>
        <dbReference type="Proteomes" id="UP000005850"/>
    </source>
</evidence>